<protein>
    <submittedName>
        <fullName evidence="2">Uncharacterized protein</fullName>
    </submittedName>
</protein>
<evidence type="ECO:0000313" key="2">
    <source>
        <dbReference type="EMBL" id="UYP44629.1"/>
    </source>
</evidence>
<evidence type="ECO:0000256" key="1">
    <source>
        <dbReference type="SAM" id="Phobius"/>
    </source>
</evidence>
<accession>A0ABY6HPY0</accession>
<sequence>MMISGMIMQVIKGQLALEKEMPEFGFIISVAIVYTLMGFGYSIVFLMTKDYIPGRNPIQKGLTHGIFGSIVVLIPGVLGMTAFDHTGLFNLWTPYKLEQYFVCFVDVVNLLIGGVILAKFFKADIVINEPSKTPKRPIIITSLIGFILLPLLFLIFHFLGEFLLLFDYVVPSGAETWYYLALISPFALTGGLLPLYYYKVKESFSGNWKNQSISFFILIFLGYYIMNFSFILVFGYSLQTVIFYLIISIPALLPCILINGFIIEKMK</sequence>
<dbReference type="Proteomes" id="UP001208689">
    <property type="component" value="Chromosome"/>
</dbReference>
<keyword evidence="1" id="KW-0472">Membrane</keyword>
<organism evidence="2 3">
    <name type="scientific">Candidatus Lokiarchaeum ossiferum</name>
    <dbReference type="NCBI Taxonomy" id="2951803"/>
    <lineage>
        <taxon>Archaea</taxon>
        <taxon>Promethearchaeati</taxon>
        <taxon>Promethearchaeota</taxon>
        <taxon>Promethearchaeia</taxon>
        <taxon>Promethearchaeales</taxon>
        <taxon>Promethearchaeaceae</taxon>
        <taxon>Candidatus Lokiarchaeum</taxon>
    </lineage>
</organism>
<feature type="transmembrane region" description="Helical" evidence="1">
    <location>
        <begin position="99"/>
        <end position="118"/>
    </location>
</feature>
<feature type="transmembrane region" description="Helical" evidence="1">
    <location>
        <begin position="66"/>
        <end position="83"/>
    </location>
</feature>
<feature type="transmembrane region" description="Helical" evidence="1">
    <location>
        <begin position="138"/>
        <end position="159"/>
    </location>
</feature>
<dbReference type="EMBL" id="CP104013">
    <property type="protein sequence ID" value="UYP44629.1"/>
    <property type="molecule type" value="Genomic_DNA"/>
</dbReference>
<keyword evidence="1" id="KW-0812">Transmembrane</keyword>
<feature type="transmembrane region" description="Helical" evidence="1">
    <location>
        <begin position="242"/>
        <end position="263"/>
    </location>
</feature>
<name>A0ABY6HPY0_9ARCH</name>
<reference evidence="2" key="1">
    <citation type="submission" date="2022-09" db="EMBL/GenBank/DDBJ databases">
        <title>Actin cytoskeleton and complex cell architecture in an #Asgard archaeon.</title>
        <authorList>
            <person name="Ponce Toledo R.I."/>
            <person name="Schleper C."/>
            <person name="Rodrigues Oliveira T."/>
            <person name="Wollweber F."/>
            <person name="Xu J."/>
            <person name="Rittmann S."/>
            <person name="Klingl A."/>
            <person name="Pilhofer M."/>
        </authorList>
    </citation>
    <scope>NUCLEOTIDE SEQUENCE</scope>
    <source>
        <strain evidence="2">B-35</strain>
    </source>
</reference>
<proteinExistence type="predicted"/>
<feature type="transmembrane region" description="Helical" evidence="1">
    <location>
        <begin position="212"/>
        <end position="236"/>
    </location>
</feature>
<feature type="transmembrane region" description="Helical" evidence="1">
    <location>
        <begin position="24"/>
        <end position="46"/>
    </location>
</feature>
<feature type="transmembrane region" description="Helical" evidence="1">
    <location>
        <begin position="179"/>
        <end position="200"/>
    </location>
</feature>
<keyword evidence="1" id="KW-1133">Transmembrane helix</keyword>
<keyword evidence="3" id="KW-1185">Reference proteome</keyword>
<gene>
    <name evidence="2" type="ORF">NEF87_000914</name>
</gene>
<evidence type="ECO:0000313" key="3">
    <source>
        <dbReference type="Proteomes" id="UP001208689"/>
    </source>
</evidence>